<keyword evidence="3" id="KW-0645">Protease</keyword>
<keyword evidence="10" id="KW-1185">Reference proteome</keyword>
<evidence type="ECO:0000256" key="8">
    <source>
        <dbReference type="PIRSR" id="PIRSR001123-2"/>
    </source>
</evidence>
<dbReference type="PANTHER" id="PTHR32481:SF5">
    <property type="entry name" value="ENDOGLUCANASE"/>
    <property type="match status" value="1"/>
</dbReference>
<feature type="active site" description="Proton acceptor" evidence="7">
    <location>
        <position position="198"/>
    </location>
</feature>
<evidence type="ECO:0000256" key="1">
    <source>
        <dbReference type="ARBA" id="ARBA00006272"/>
    </source>
</evidence>
<reference evidence="9" key="1">
    <citation type="submission" date="2020-08" db="EMBL/GenBank/DDBJ databases">
        <title>Genome public.</title>
        <authorList>
            <person name="Liu C."/>
            <person name="Sun Q."/>
        </authorList>
    </citation>
    <scope>NUCLEOTIDE SEQUENCE</scope>
    <source>
        <strain evidence="9">NSJ-64</strain>
    </source>
</reference>
<evidence type="ECO:0000256" key="4">
    <source>
        <dbReference type="ARBA" id="ARBA00022723"/>
    </source>
</evidence>
<dbReference type="Gene3D" id="2.40.30.40">
    <property type="entry name" value="Peptidase M42, domain 2"/>
    <property type="match status" value="1"/>
</dbReference>
<evidence type="ECO:0000256" key="7">
    <source>
        <dbReference type="PIRSR" id="PIRSR001123-1"/>
    </source>
</evidence>
<accession>A0A926ETG8</accession>
<sequence>MFAMLEKLAGIPGVSGQEGQVAKEICQLIHGYCDYHIDALGNIIAFKKGQKTPVHKLMLSAHMDEVGLIIVSAEDNGLLKFAPVGGIDKRVFVGKSVMIGQVHGVIGTKALHMKKGDEKEKTPEIDGLYIDIGAKDKEEALSHVNLGDRAVFTSVYTPFGDGFLRGRALDDRAGCVLLIQLIRAQLQYDTWFAFTVQEETGTTGAKTAAYQIAPERAITVETTTACDIPQVKEDKQVCALGKGPVVSFMDKGTVYDMDLYTKAMACAQRNNIPCQAKAGVYGGNESRSVQVAGKGCRVLAVSVPCRYLHTPSCVIKEEDMENTLRLLEALLDEFGA</sequence>
<keyword evidence="2" id="KW-0031">Aminopeptidase</keyword>
<comment type="caution">
    <text evidence="9">The sequence shown here is derived from an EMBL/GenBank/DDBJ whole genome shotgun (WGS) entry which is preliminary data.</text>
</comment>
<evidence type="ECO:0000256" key="3">
    <source>
        <dbReference type="ARBA" id="ARBA00022670"/>
    </source>
</evidence>
<comment type="similarity">
    <text evidence="1 6">Belongs to the peptidase M42 family.</text>
</comment>
<dbReference type="InterPro" id="IPR008007">
    <property type="entry name" value="Peptidase_M42"/>
</dbReference>
<dbReference type="AlphaFoldDB" id="A0A926ETG8"/>
<dbReference type="Pfam" id="PF05343">
    <property type="entry name" value="Peptidase_M42"/>
    <property type="match status" value="1"/>
</dbReference>
<dbReference type="GO" id="GO:0006508">
    <property type="term" value="P:proteolysis"/>
    <property type="evidence" value="ECO:0007669"/>
    <property type="project" value="UniProtKB-KW"/>
</dbReference>
<feature type="binding site" evidence="8">
    <location>
        <position position="62"/>
    </location>
    <ligand>
        <name>Zn(2+)</name>
        <dbReference type="ChEBI" id="CHEBI:29105"/>
        <label>1</label>
    </ligand>
</feature>
<dbReference type="RefSeq" id="WP_262395700.1">
    <property type="nucleotide sequence ID" value="NZ_JACRTD010000007.1"/>
</dbReference>
<gene>
    <name evidence="9" type="ORF">H8705_10350</name>
</gene>
<evidence type="ECO:0000256" key="2">
    <source>
        <dbReference type="ARBA" id="ARBA00022438"/>
    </source>
</evidence>
<feature type="binding site" evidence="8">
    <location>
        <position position="309"/>
    </location>
    <ligand>
        <name>Zn(2+)</name>
        <dbReference type="ChEBI" id="CHEBI:29105"/>
        <label>2</label>
    </ligand>
</feature>
<name>A0A926ETG8_9FIRM</name>
<keyword evidence="5" id="KW-0378">Hydrolase</keyword>
<evidence type="ECO:0000313" key="10">
    <source>
        <dbReference type="Proteomes" id="UP000623678"/>
    </source>
</evidence>
<evidence type="ECO:0000256" key="5">
    <source>
        <dbReference type="ARBA" id="ARBA00022801"/>
    </source>
</evidence>
<keyword evidence="4 8" id="KW-0479">Metal-binding</keyword>
<dbReference type="Gene3D" id="3.40.630.10">
    <property type="entry name" value="Zn peptidases"/>
    <property type="match status" value="1"/>
</dbReference>
<feature type="binding site" evidence="8">
    <location>
        <position position="170"/>
    </location>
    <ligand>
        <name>Zn(2+)</name>
        <dbReference type="ChEBI" id="CHEBI:29105"/>
        <label>2</label>
    </ligand>
</feature>
<dbReference type="EMBL" id="JACRTD010000007">
    <property type="protein sequence ID" value="MBC8585985.1"/>
    <property type="molecule type" value="Genomic_DNA"/>
</dbReference>
<proteinExistence type="inferred from homology"/>
<dbReference type="PIRSF" id="PIRSF001123">
    <property type="entry name" value="PepA_GA"/>
    <property type="match status" value="1"/>
</dbReference>
<comment type="cofactor">
    <cofactor evidence="8">
        <name>a divalent metal cation</name>
        <dbReference type="ChEBI" id="CHEBI:60240"/>
    </cofactor>
    <text evidence="8">Binds 2 divalent metal cations per subunit.</text>
</comment>
<feature type="binding site" evidence="8">
    <location>
        <position position="221"/>
    </location>
    <ligand>
        <name>Zn(2+)</name>
        <dbReference type="ChEBI" id="CHEBI:29105"/>
        <label>1</label>
    </ligand>
</feature>
<evidence type="ECO:0000313" key="9">
    <source>
        <dbReference type="EMBL" id="MBC8585985.1"/>
    </source>
</evidence>
<dbReference type="PANTHER" id="PTHR32481">
    <property type="entry name" value="AMINOPEPTIDASE"/>
    <property type="match status" value="1"/>
</dbReference>
<feature type="binding site" evidence="8">
    <location>
        <position position="170"/>
    </location>
    <ligand>
        <name>Zn(2+)</name>
        <dbReference type="ChEBI" id="CHEBI:29105"/>
        <label>1</label>
    </ligand>
</feature>
<dbReference type="GO" id="GO:0046872">
    <property type="term" value="F:metal ion binding"/>
    <property type="evidence" value="ECO:0007669"/>
    <property type="project" value="UniProtKB-UniRule"/>
</dbReference>
<dbReference type="Proteomes" id="UP000623678">
    <property type="component" value="Unassembled WGS sequence"/>
</dbReference>
<organism evidence="9 10">
    <name type="scientific">Youxingia wuxianensis</name>
    <dbReference type="NCBI Taxonomy" id="2763678"/>
    <lineage>
        <taxon>Bacteria</taxon>
        <taxon>Bacillati</taxon>
        <taxon>Bacillota</taxon>
        <taxon>Clostridia</taxon>
        <taxon>Eubacteriales</taxon>
        <taxon>Oscillospiraceae</taxon>
        <taxon>Youxingia</taxon>
    </lineage>
</organism>
<evidence type="ECO:0000256" key="6">
    <source>
        <dbReference type="PIRNR" id="PIRNR001123"/>
    </source>
</evidence>
<dbReference type="InterPro" id="IPR051464">
    <property type="entry name" value="Peptidase_M42_aminopept"/>
</dbReference>
<dbReference type="InterPro" id="IPR023367">
    <property type="entry name" value="Peptidase_M42_dom2"/>
</dbReference>
<dbReference type="SUPFAM" id="SSF101821">
    <property type="entry name" value="Aminopeptidase/glucanase lid domain"/>
    <property type="match status" value="1"/>
</dbReference>
<dbReference type="SUPFAM" id="SSF53187">
    <property type="entry name" value="Zn-dependent exopeptidases"/>
    <property type="match status" value="1"/>
</dbReference>
<dbReference type="GO" id="GO:0004177">
    <property type="term" value="F:aminopeptidase activity"/>
    <property type="evidence" value="ECO:0007669"/>
    <property type="project" value="UniProtKB-UniRule"/>
</dbReference>
<feature type="binding site" evidence="8">
    <location>
        <position position="199"/>
    </location>
    <ligand>
        <name>Zn(2+)</name>
        <dbReference type="ChEBI" id="CHEBI:29105"/>
        <label>2</label>
    </ligand>
</feature>
<protein>
    <submittedName>
        <fullName evidence="9">M42 family peptidase</fullName>
    </submittedName>
</protein>